<dbReference type="Pfam" id="PF05224">
    <property type="entry name" value="NDT80_PhoG"/>
    <property type="match status" value="1"/>
</dbReference>
<comment type="caution">
    <text evidence="5">The sequence shown here is derived from an EMBL/GenBank/DDBJ whole genome shotgun (WGS) entry which is preliminary data.</text>
</comment>
<evidence type="ECO:0000256" key="2">
    <source>
        <dbReference type="PROSITE-ProRule" id="PRU00850"/>
    </source>
</evidence>
<dbReference type="EMBL" id="JAPVEB010000008">
    <property type="protein sequence ID" value="KAJ5260417.1"/>
    <property type="molecule type" value="Genomic_DNA"/>
</dbReference>
<dbReference type="PANTHER" id="PTHR35144">
    <property type="entry name" value="MEIOSIS-SPECIFIC TRANSCRIPTION FACTOR NDT80"/>
    <property type="match status" value="1"/>
</dbReference>
<dbReference type="Gene3D" id="2.60.40.1390">
    <property type="entry name" value="NDT80 DNA-binding domain"/>
    <property type="match status" value="1"/>
</dbReference>
<sequence>MAHAPPLLPPSPPRIPPVGRMPQSASWRDIQHRFPICKLEMLEDTSTFDPEAFFVNICEVQYKETLKRAIHNNGPLGFTPSVHLIRSLDSSMRQSWVEISACLSGKFHRPEADYMSGYDINSSKGGEHLIFYRRNMFGVAGIVTIPQDLRYVLTPYGNRIPITAKEITIATMESLEGEWAHMSVAPCQRGSSENTSAGGNQSAGEKPMPISLNFIDSLPASNGNSMFCFDWERLRFRNATKKNLGFGKPGQNFVIRLQVIATLSTGITVPIAETFSTPVIVRGQNPGQFESRRSRRSHMG</sequence>
<gene>
    <name evidence="5" type="ORF">N7505_009798</name>
</gene>
<keyword evidence="6" id="KW-1185">Reference proteome</keyword>
<evidence type="ECO:0000256" key="1">
    <source>
        <dbReference type="ARBA" id="ARBA00023125"/>
    </source>
</evidence>
<dbReference type="InterPro" id="IPR037141">
    <property type="entry name" value="NDT80_DNA-bd_dom_sf"/>
</dbReference>
<dbReference type="Proteomes" id="UP001220256">
    <property type="component" value="Unassembled WGS sequence"/>
</dbReference>
<evidence type="ECO:0000256" key="3">
    <source>
        <dbReference type="SAM" id="MobiDB-lite"/>
    </source>
</evidence>
<proteinExistence type="predicted"/>
<organism evidence="5 6">
    <name type="scientific">Penicillium chrysogenum</name>
    <name type="common">Penicillium notatum</name>
    <dbReference type="NCBI Taxonomy" id="5076"/>
    <lineage>
        <taxon>Eukaryota</taxon>
        <taxon>Fungi</taxon>
        <taxon>Dikarya</taxon>
        <taxon>Ascomycota</taxon>
        <taxon>Pezizomycotina</taxon>
        <taxon>Eurotiomycetes</taxon>
        <taxon>Eurotiomycetidae</taxon>
        <taxon>Eurotiales</taxon>
        <taxon>Aspergillaceae</taxon>
        <taxon>Penicillium</taxon>
        <taxon>Penicillium chrysogenum species complex</taxon>
    </lineage>
</organism>
<protein>
    <submittedName>
        <fullName evidence="5">P53-like transcription factor DNA-binding</fullName>
    </submittedName>
</protein>
<dbReference type="InterPro" id="IPR052605">
    <property type="entry name" value="Fungal_trans_regulator"/>
</dbReference>
<dbReference type="PANTHER" id="PTHR35144:SF1">
    <property type="entry name" value="PROTEIN PACG"/>
    <property type="match status" value="1"/>
</dbReference>
<feature type="region of interest" description="Disordered" evidence="3">
    <location>
        <begin position="1"/>
        <end position="22"/>
    </location>
</feature>
<dbReference type="PROSITE" id="PS51517">
    <property type="entry name" value="NDT80"/>
    <property type="match status" value="1"/>
</dbReference>
<feature type="compositionally biased region" description="Pro residues" evidence="3">
    <location>
        <begin position="1"/>
        <end position="16"/>
    </location>
</feature>
<keyword evidence="1 2" id="KW-0238">DNA-binding</keyword>
<dbReference type="InterPro" id="IPR008967">
    <property type="entry name" value="p53-like_TF_DNA-bd_sf"/>
</dbReference>
<evidence type="ECO:0000259" key="4">
    <source>
        <dbReference type="PROSITE" id="PS51517"/>
    </source>
</evidence>
<accession>A0ABQ8W939</accession>
<dbReference type="InterPro" id="IPR024061">
    <property type="entry name" value="NDT80_DNA-bd_dom"/>
</dbReference>
<evidence type="ECO:0000313" key="6">
    <source>
        <dbReference type="Proteomes" id="UP001220256"/>
    </source>
</evidence>
<name>A0ABQ8W939_PENCH</name>
<reference evidence="5 6" key="1">
    <citation type="journal article" date="2023" name="IMA Fungus">
        <title>Comparative genomic study of the Penicillium genus elucidates a diverse pangenome and 15 lateral gene transfer events.</title>
        <authorList>
            <person name="Petersen C."/>
            <person name="Sorensen T."/>
            <person name="Nielsen M.R."/>
            <person name="Sondergaard T.E."/>
            <person name="Sorensen J.L."/>
            <person name="Fitzpatrick D.A."/>
            <person name="Frisvad J.C."/>
            <person name="Nielsen K.L."/>
        </authorList>
    </citation>
    <scope>NUCLEOTIDE SEQUENCE [LARGE SCALE GENOMIC DNA]</scope>
    <source>
        <strain evidence="5 6">IBT 3361</strain>
    </source>
</reference>
<feature type="domain" description="NDT80" evidence="4">
    <location>
        <begin position="50"/>
        <end position="293"/>
    </location>
</feature>
<evidence type="ECO:0000313" key="5">
    <source>
        <dbReference type="EMBL" id="KAJ5260417.1"/>
    </source>
</evidence>
<dbReference type="SUPFAM" id="SSF49417">
    <property type="entry name" value="p53-like transcription factors"/>
    <property type="match status" value="1"/>
</dbReference>
<feature type="DNA-binding region" description="NDT80" evidence="2">
    <location>
        <begin position="50"/>
        <end position="293"/>
    </location>
</feature>